<organism evidence="1 2">
    <name type="scientific">Candidatus Flavonifractor intestinigallinarum</name>
    <dbReference type="NCBI Taxonomy" id="2838586"/>
    <lineage>
        <taxon>Bacteria</taxon>
        <taxon>Bacillati</taxon>
        <taxon>Bacillota</taxon>
        <taxon>Clostridia</taxon>
        <taxon>Eubacteriales</taxon>
        <taxon>Oscillospiraceae</taxon>
        <taxon>Flavonifractor</taxon>
    </lineage>
</organism>
<gene>
    <name evidence="1" type="ORF">H9712_01420</name>
</gene>
<evidence type="ECO:0000313" key="1">
    <source>
        <dbReference type="EMBL" id="HJB79623.1"/>
    </source>
</evidence>
<reference evidence="1" key="1">
    <citation type="journal article" date="2021" name="PeerJ">
        <title>Extensive microbial diversity within the chicken gut microbiome revealed by metagenomics and culture.</title>
        <authorList>
            <person name="Gilroy R."/>
            <person name="Ravi A."/>
            <person name="Getino M."/>
            <person name="Pursley I."/>
            <person name="Horton D.L."/>
            <person name="Alikhan N.F."/>
            <person name="Baker D."/>
            <person name="Gharbi K."/>
            <person name="Hall N."/>
            <person name="Watson M."/>
            <person name="Adriaenssens E.M."/>
            <person name="Foster-Nyarko E."/>
            <person name="Jarju S."/>
            <person name="Secka A."/>
            <person name="Antonio M."/>
            <person name="Oren A."/>
            <person name="Chaudhuri R.R."/>
            <person name="La Ragione R."/>
            <person name="Hildebrand F."/>
            <person name="Pallen M.J."/>
        </authorList>
    </citation>
    <scope>NUCLEOTIDE SEQUENCE</scope>
    <source>
        <strain evidence="1">CHK192-8294</strain>
    </source>
</reference>
<sequence>MWDMNGQGQQFHRLLQLFAAQLEPARAMEVAWVYPEFAPGTVYQTGDYLRRGVNSVGDPQLYQVTLDHRASAGAVPERTPELYEPIGLDGAGVPLWSRPAGDRDGYAAGDVVSFRGTRYRCLAPLTLFSPEEAPADWRALPR</sequence>
<proteinExistence type="predicted"/>
<dbReference type="EMBL" id="DWXO01000017">
    <property type="protein sequence ID" value="HJB79623.1"/>
    <property type="molecule type" value="Genomic_DNA"/>
</dbReference>
<protein>
    <submittedName>
        <fullName evidence="1">Uncharacterized protein</fullName>
    </submittedName>
</protein>
<comment type="caution">
    <text evidence="1">The sequence shown here is derived from an EMBL/GenBank/DDBJ whole genome shotgun (WGS) entry which is preliminary data.</text>
</comment>
<accession>A0A9D2S9K2</accession>
<name>A0A9D2S9K2_9FIRM</name>
<dbReference type="AlphaFoldDB" id="A0A9D2S9K2"/>
<dbReference type="Proteomes" id="UP000823921">
    <property type="component" value="Unassembled WGS sequence"/>
</dbReference>
<dbReference type="Gene3D" id="2.10.10.90">
    <property type="match status" value="1"/>
</dbReference>
<reference evidence="1" key="2">
    <citation type="submission" date="2021-04" db="EMBL/GenBank/DDBJ databases">
        <authorList>
            <person name="Gilroy R."/>
        </authorList>
    </citation>
    <scope>NUCLEOTIDE SEQUENCE</scope>
    <source>
        <strain evidence="1">CHK192-8294</strain>
    </source>
</reference>
<evidence type="ECO:0000313" key="2">
    <source>
        <dbReference type="Proteomes" id="UP000823921"/>
    </source>
</evidence>